<keyword evidence="6" id="KW-0009">Actin-binding</keyword>
<evidence type="ECO:0000256" key="3">
    <source>
        <dbReference type="ARBA" id="ARBA00022467"/>
    </source>
</evidence>
<dbReference type="Pfam" id="PF00435">
    <property type="entry name" value="Spectrin"/>
    <property type="match status" value="5"/>
</dbReference>
<keyword evidence="8" id="KW-0175">Coiled coil</keyword>
<dbReference type="SUPFAM" id="SSF46966">
    <property type="entry name" value="Spectrin repeat"/>
    <property type="match status" value="4"/>
</dbReference>
<comment type="subcellular location">
    <subcellularLocation>
        <location evidence="1">Cytoplasm</location>
        <location evidence="1">Cytoskeleton</location>
    </subcellularLocation>
</comment>
<evidence type="ECO:0000256" key="5">
    <source>
        <dbReference type="ARBA" id="ARBA00022737"/>
    </source>
</evidence>
<name>A0A4P6D7T8_RHOPR</name>
<dbReference type="GO" id="GO:0051693">
    <property type="term" value="P:actin filament capping"/>
    <property type="evidence" value="ECO:0007669"/>
    <property type="project" value="UniProtKB-KW"/>
</dbReference>
<dbReference type="InterPro" id="IPR018159">
    <property type="entry name" value="Spectrin/alpha-actinin"/>
</dbReference>
<evidence type="ECO:0000256" key="1">
    <source>
        <dbReference type="ARBA" id="ARBA00004245"/>
    </source>
</evidence>
<evidence type="ECO:0000256" key="4">
    <source>
        <dbReference type="ARBA" id="ARBA00022490"/>
    </source>
</evidence>
<evidence type="ECO:0000256" key="2">
    <source>
        <dbReference type="ARBA" id="ARBA00006826"/>
    </source>
</evidence>
<keyword evidence="3" id="KW-0117">Actin capping</keyword>
<dbReference type="AlphaFoldDB" id="A0A4P6D7T8"/>
<proteinExistence type="inferred from homology"/>
<evidence type="ECO:0000256" key="8">
    <source>
        <dbReference type="SAM" id="Coils"/>
    </source>
</evidence>
<organism evidence="9">
    <name type="scientific">Rhodnius prolixus</name>
    <name type="common">Triatomid bug</name>
    <dbReference type="NCBI Taxonomy" id="13249"/>
    <lineage>
        <taxon>Eukaryota</taxon>
        <taxon>Metazoa</taxon>
        <taxon>Ecdysozoa</taxon>
        <taxon>Arthropoda</taxon>
        <taxon>Hexapoda</taxon>
        <taxon>Insecta</taxon>
        <taxon>Pterygota</taxon>
        <taxon>Neoptera</taxon>
        <taxon>Paraneoptera</taxon>
        <taxon>Hemiptera</taxon>
        <taxon>Heteroptera</taxon>
        <taxon>Panheteroptera</taxon>
        <taxon>Cimicomorpha</taxon>
        <taxon>Reduviidae</taxon>
        <taxon>Triatominae</taxon>
        <taxon>Rhodnius</taxon>
    </lineage>
</organism>
<dbReference type="CDD" id="cd00176">
    <property type="entry name" value="SPEC"/>
    <property type="match status" value="2"/>
</dbReference>
<evidence type="ECO:0000256" key="6">
    <source>
        <dbReference type="ARBA" id="ARBA00023203"/>
    </source>
</evidence>
<feature type="coiled-coil region" evidence="8">
    <location>
        <begin position="195"/>
        <end position="229"/>
    </location>
</feature>
<keyword evidence="5" id="KW-0677">Repeat</keyword>
<dbReference type="GO" id="GO:0005737">
    <property type="term" value="C:cytoplasm"/>
    <property type="evidence" value="ECO:0007669"/>
    <property type="project" value="UniProtKB-ARBA"/>
</dbReference>
<accession>A0A4P6D7T8</accession>
<dbReference type="InterPro" id="IPR002017">
    <property type="entry name" value="Spectrin_repeat"/>
</dbReference>
<evidence type="ECO:0000256" key="7">
    <source>
        <dbReference type="ARBA" id="ARBA00023212"/>
    </source>
</evidence>
<keyword evidence="4" id="KW-0963">Cytoplasm</keyword>
<sequence>MQTHPETAEQTYAKQRDINDEWTQLTAKANSRKERLLDSYDLQRFLSDYRDLMSWINSMMGLVSSDELASDVTGAEALLERHQEHRSEIDAHYGVAQEHRTEIDARTGTFQAFELFGQQLLQSGHYATVEIQEKLESMAEARQELEKAWISRRMQLDQCLELQLFYRDCEQAENWMSAREAFLSAEEVDSKGDNVEALIKKHEDFDKAINAHEEKIAALQTLADQLMAADHYASKPIDDKRRQVLDRWRHLKEALIEKRSRLGESQTLQQFSRDADEMENWIAEKLQLATEESYKDPANIQSKHQKHQAFEAELAANADRIQSVLAMGQNLIDKHQCAGSEEAVQVRLASIADQWEFLTQKTTEKSLKLKEANKQRTYIAAVKDLDFWLGEVESLLTSEDSGKDLASVQNLIKKHQLVEADIHAHDDRIKDMNGQADSLIESGQFDTASIQEKDNP</sequence>
<keyword evidence="7" id="KW-0206">Cytoskeleton</keyword>
<dbReference type="VEuPathDB" id="VectorBase:RPRC006053"/>
<comment type="similarity">
    <text evidence="2">Belongs to the spectrin family.</text>
</comment>
<reference evidence="9" key="1">
    <citation type="submission" date="2019-04" db="EMBL/GenBank/DDBJ databases">
        <title>Analysis of the testis transcriptome of the Chagas disease vector Rhodnius prolixus.</title>
        <authorList>
            <person name="Cesar J."/>
            <person name="Ribeiro J.M."/>
            <person name="Pereira M.H."/>
            <person name="Araujo R.N."/>
            <person name="Gontijo N.F."/>
            <person name="Pessoa G."/>
            <person name="Sant'Anna M.V."/>
            <person name="Sorgine M.H."/>
            <person name="Majerowicz D."/>
            <person name="Carvalho A.B."/>
            <person name="Braz G."/>
            <person name="Mesquita R."/>
            <person name="Lagerblad P.O."/>
            <person name="Koerich L.B."/>
        </authorList>
    </citation>
    <scope>NUCLEOTIDE SEQUENCE</scope>
</reference>
<dbReference type="Gene3D" id="1.20.58.60">
    <property type="match status" value="4"/>
</dbReference>
<dbReference type="SMART" id="SM00150">
    <property type="entry name" value="SPEC"/>
    <property type="match status" value="4"/>
</dbReference>
<dbReference type="FunFam" id="1.20.58.60:FF:000007">
    <property type="entry name" value="Spectrin alpha chain non-erythrocytic 1"/>
    <property type="match status" value="1"/>
</dbReference>
<dbReference type="PANTHER" id="PTHR11915">
    <property type="entry name" value="SPECTRIN/FILAMIN RELATED CYTOSKELETAL PROTEIN"/>
    <property type="match status" value="1"/>
</dbReference>
<dbReference type="FunFam" id="1.20.58.60:FF:000017">
    <property type="entry name" value="Spectrin alpha chain, non-erythrocytic 1"/>
    <property type="match status" value="1"/>
</dbReference>
<evidence type="ECO:0000313" key="9">
    <source>
        <dbReference type="EMBL" id="MOY46433.1"/>
    </source>
</evidence>
<dbReference type="FunFam" id="1.20.58.60:FF:000006">
    <property type="entry name" value="Spectrin alpha chain, non-erythrocytic 1"/>
    <property type="match status" value="1"/>
</dbReference>
<dbReference type="EMBL" id="GHKJ01001403">
    <property type="protein sequence ID" value="MOY46433.1"/>
    <property type="molecule type" value="Transcribed_RNA"/>
</dbReference>
<protein>
    <submittedName>
        <fullName evidence="9">Putative spectrin repeat protein</fullName>
    </submittedName>
</protein>
<dbReference type="GO" id="GO:0003779">
    <property type="term" value="F:actin binding"/>
    <property type="evidence" value="ECO:0007669"/>
    <property type="project" value="UniProtKB-KW"/>
</dbReference>
<dbReference type="GO" id="GO:0005856">
    <property type="term" value="C:cytoskeleton"/>
    <property type="evidence" value="ECO:0007669"/>
    <property type="project" value="UniProtKB-SubCell"/>
</dbReference>